<dbReference type="InterPro" id="IPR036680">
    <property type="entry name" value="SPOR-like_sf"/>
</dbReference>
<keyword evidence="5" id="KW-1185">Reference proteome</keyword>
<dbReference type="Proteomes" id="UP000548632">
    <property type="component" value="Unassembled WGS sequence"/>
</dbReference>
<dbReference type="InterPro" id="IPR007730">
    <property type="entry name" value="SPOR-like_dom"/>
</dbReference>
<feature type="region of interest" description="Disordered" evidence="1">
    <location>
        <begin position="72"/>
        <end position="91"/>
    </location>
</feature>
<dbReference type="EMBL" id="JABVCQ010000004">
    <property type="protein sequence ID" value="MBB1125143.1"/>
    <property type="molecule type" value="Genomic_DNA"/>
</dbReference>
<feature type="transmembrane region" description="Helical" evidence="2">
    <location>
        <begin position="12"/>
        <end position="30"/>
    </location>
</feature>
<dbReference type="PANTHER" id="PTHR38687:SF1">
    <property type="entry name" value="CELL DIVISION PROTEIN DEDD"/>
    <property type="match status" value="1"/>
</dbReference>
<evidence type="ECO:0000256" key="1">
    <source>
        <dbReference type="SAM" id="MobiDB-lite"/>
    </source>
</evidence>
<dbReference type="AlphaFoldDB" id="A0A839H549"/>
<keyword evidence="2" id="KW-1133">Transmembrane helix</keyword>
<dbReference type="InterPro" id="IPR052521">
    <property type="entry name" value="Cell_div_SPOR-domain"/>
</dbReference>
<accession>A0A839H549</accession>
<organism evidence="4 5">
    <name type="scientific">Thiospirillum jenense</name>
    <dbReference type="NCBI Taxonomy" id="1653858"/>
    <lineage>
        <taxon>Bacteria</taxon>
        <taxon>Pseudomonadati</taxon>
        <taxon>Pseudomonadota</taxon>
        <taxon>Gammaproteobacteria</taxon>
        <taxon>Chromatiales</taxon>
        <taxon>Chromatiaceae</taxon>
        <taxon>Thiospirillum</taxon>
    </lineage>
</organism>
<dbReference type="GO" id="GO:0030428">
    <property type="term" value="C:cell septum"/>
    <property type="evidence" value="ECO:0007669"/>
    <property type="project" value="TreeGrafter"/>
</dbReference>
<protein>
    <submittedName>
        <fullName evidence="4">SPOR domain-containing protein</fullName>
    </submittedName>
</protein>
<dbReference type="Gene3D" id="3.30.70.1070">
    <property type="entry name" value="Sporulation related repeat"/>
    <property type="match status" value="1"/>
</dbReference>
<dbReference type="RefSeq" id="WP_182582270.1">
    <property type="nucleotide sequence ID" value="NZ_JABVCQ010000004.1"/>
</dbReference>
<comment type="caution">
    <text evidence="4">The sequence shown here is derived from an EMBL/GenBank/DDBJ whole genome shotgun (WGS) entry which is preliminary data.</text>
</comment>
<dbReference type="PROSITE" id="PS51724">
    <property type="entry name" value="SPOR"/>
    <property type="match status" value="1"/>
</dbReference>
<evidence type="ECO:0000313" key="4">
    <source>
        <dbReference type="EMBL" id="MBB1125143.1"/>
    </source>
</evidence>
<keyword evidence="2" id="KW-0472">Membrane</keyword>
<dbReference type="GO" id="GO:0032506">
    <property type="term" value="P:cytokinetic process"/>
    <property type="evidence" value="ECO:0007669"/>
    <property type="project" value="TreeGrafter"/>
</dbReference>
<evidence type="ECO:0000256" key="2">
    <source>
        <dbReference type="SAM" id="Phobius"/>
    </source>
</evidence>
<proteinExistence type="predicted"/>
<evidence type="ECO:0000259" key="3">
    <source>
        <dbReference type="PROSITE" id="PS51724"/>
    </source>
</evidence>
<keyword evidence="2" id="KW-0812">Transmembrane</keyword>
<sequence>MKRLDERAKQRLAGVAVIVILVVIFVPMLIENQPATSVSGFGLPIEIPPPPEEVELDLATSPSIAGTGESLLPGTVSRSPPPTQVAPPLVNTANLPRGPLSTPATGPNAVPSNSASWVVQVASVISAPAAEKRQNELRQRGYPAFIEIVDVNGTRYYRVRVGPEIDRLRADQMAADLRIGSNDQPIVQRYR</sequence>
<gene>
    <name evidence="4" type="ORF">HUK38_02720</name>
</gene>
<dbReference type="GO" id="GO:0042834">
    <property type="term" value="F:peptidoglycan binding"/>
    <property type="evidence" value="ECO:0007669"/>
    <property type="project" value="InterPro"/>
</dbReference>
<feature type="domain" description="SPOR" evidence="3">
    <location>
        <begin position="111"/>
        <end position="190"/>
    </location>
</feature>
<evidence type="ECO:0000313" key="5">
    <source>
        <dbReference type="Proteomes" id="UP000548632"/>
    </source>
</evidence>
<dbReference type="PANTHER" id="PTHR38687">
    <property type="entry name" value="CELL DIVISION PROTEIN DEDD-RELATED"/>
    <property type="match status" value="1"/>
</dbReference>
<dbReference type="Pfam" id="PF05036">
    <property type="entry name" value="SPOR"/>
    <property type="match status" value="1"/>
</dbReference>
<dbReference type="SUPFAM" id="SSF110997">
    <property type="entry name" value="Sporulation related repeat"/>
    <property type="match status" value="1"/>
</dbReference>
<reference evidence="4 5" key="1">
    <citation type="journal article" date="2020" name="Arch. Microbiol.">
        <title>The genome sequence of the giant phototrophic gammaproteobacterium Thiospirillum jenense gives insight into its physiological properties and phylogenetic relationships.</title>
        <authorList>
            <person name="Imhoff J.F."/>
            <person name="Meyer T.E."/>
            <person name="Kyndt J.A."/>
        </authorList>
    </citation>
    <scope>NUCLEOTIDE SEQUENCE [LARGE SCALE GENOMIC DNA]</scope>
    <source>
        <strain evidence="4 5">DSM 216</strain>
    </source>
</reference>
<name>A0A839H549_9GAMM</name>
<dbReference type="GO" id="GO:0032153">
    <property type="term" value="C:cell division site"/>
    <property type="evidence" value="ECO:0007669"/>
    <property type="project" value="TreeGrafter"/>
</dbReference>